<feature type="transmembrane region" description="Helical" evidence="1">
    <location>
        <begin position="145"/>
        <end position="166"/>
    </location>
</feature>
<proteinExistence type="predicted"/>
<comment type="caution">
    <text evidence="3">The sequence shown here is derived from an EMBL/GenBank/DDBJ whole genome shotgun (WGS) entry which is preliminary data.</text>
</comment>
<protein>
    <submittedName>
        <fullName evidence="3">Glycopeptide antibiotics resistance protein</fullName>
    </submittedName>
</protein>
<dbReference type="PANTHER" id="PTHR36834">
    <property type="entry name" value="MEMBRANE PROTEIN-RELATED"/>
    <property type="match status" value="1"/>
</dbReference>
<gene>
    <name evidence="3" type="ORF">J2S14_004154</name>
</gene>
<feature type="transmembrane region" description="Helical" evidence="1">
    <location>
        <begin position="12"/>
        <end position="31"/>
    </location>
</feature>
<evidence type="ECO:0000259" key="2">
    <source>
        <dbReference type="Pfam" id="PF04892"/>
    </source>
</evidence>
<keyword evidence="1" id="KW-0472">Membrane</keyword>
<feature type="transmembrane region" description="Helical" evidence="1">
    <location>
        <begin position="43"/>
        <end position="64"/>
    </location>
</feature>
<organism evidence="3 4">
    <name type="scientific">Lederbergia wuyishanensis</name>
    <dbReference type="NCBI Taxonomy" id="1347903"/>
    <lineage>
        <taxon>Bacteria</taxon>
        <taxon>Bacillati</taxon>
        <taxon>Bacillota</taxon>
        <taxon>Bacilli</taxon>
        <taxon>Bacillales</taxon>
        <taxon>Bacillaceae</taxon>
        <taxon>Lederbergia</taxon>
    </lineage>
</organism>
<dbReference type="Pfam" id="PF04892">
    <property type="entry name" value="VanZ"/>
    <property type="match status" value="1"/>
</dbReference>
<feature type="transmembrane region" description="Helical" evidence="1">
    <location>
        <begin position="115"/>
        <end position="136"/>
    </location>
</feature>
<dbReference type="InterPro" id="IPR053150">
    <property type="entry name" value="Teicoplanin_resist-assoc"/>
</dbReference>
<dbReference type="InterPro" id="IPR006976">
    <property type="entry name" value="VanZ-like"/>
</dbReference>
<dbReference type="Proteomes" id="UP001232343">
    <property type="component" value="Unassembled WGS sequence"/>
</dbReference>
<dbReference type="EMBL" id="JAUSUO010000015">
    <property type="protein sequence ID" value="MDQ0345298.1"/>
    <property type="molecule type" value="Genomic_DNA"/>
</dbReference>
<reference evidence="3 4" key="1">
    <citation type="submission" date="2023-07" db="EMBL/GenBank/DDBJ databases">
        <title>Genomic Encyclopedia of Type Strains, Phase IV (KMG-IV): sequencing the most valuable type-strain genomes for metagenomic binning, comparative biology and taxonomic classification.</title>
        <authorList>
            <person name="Goeker M."/>
        </authorList>
    </citation>
    <scope>NUCLEOTIDE SEQUENCE [LARGE SCALE GENOMIC DNA]</scope>
    <source>
        <strain evidence="3 4">DSM 27848</strain>
    </source>
</reference>
<keyword evidence="1" id="KW-0812">Transmembrane</keyword>
<keyword evidence="4" id="KW-1185">Reference proteome</keyword>
<feature type="transmembrane region" description="Helical" evidence="1">
    <location>
        <begin position="172"/>
        <end position="189"/>
    </location>
</feature>
<evidence type="ECO:0000313" key="4">
    <source>
        <dbReference type="Proteomes" id="UP001232343"/>
    </source>
</evidence>
<evidence type="ECO:0000313" key="3">
    <source>
        <dbReference type="EMBL" id="MDQ0345298.1"/>
    </source>
</evidence>
<sequence>MSLIKMYIIKMLGYMIVALPFYIIGRVIFLKKKKKRVEPTRELILALFVLYIIGLSSQTIIPMWNAGILGETGEFYFDVYLFNDAAHVNLLPFSTISQYFFTTNANVDNWGGLSLINIVGNIFVFSPIGIFVPILWRRLQTFPKILLLGLSVTCFIELVQLFIGRSTDIDDVILNTMGVVIGYGIYVLLKFPYQKIAFR</sequence>
<evidence type="ECO:0000256" key="1">
    <source>
        <dbReference type="SAM" id="Phobius"/>
    </source>
</evidence>
<name>A0ABU0DAB4_9BACI</name>
<feature type="domain" description="VanZ-like" evidence="2">
    <location>
        <begin position="48"/>
        <end position="189"/>
    </location>
</feature>
<keyword evidence="1" id="KW-1133">Transmembrane helix</keyword>
<dbReference type="RefSeq" id="WP_244683537.1">
    <property type="nucleotide sequence ID" value="NZ_JALIRM010000019.1"/>
</dbReference>
<accession>A0ABU0DAB4</accession>
<dbReference type="PANTHER" id="PTHR36834:SF1">
    <property type="entry name" value="INTEGRAL MEMBRANE PROTEIN"/>
    <property type="match status" value="1"/>
</dbReference>